<reference evidence="10 11" key="1">
    <citation type="submission" date="2024-07" db="EMBL/GenBank/DDBJ databases">
        <title>Chromosome-level genome assembly of the water stick insect Ranatra chinensis (Heteroptera: Nepidae).</title>
        <authorList>
            <person name="Liu X."/>
        </authorList>
    </citation>
    <scope>NUCLEOTIDE SEQUENCE [LARGE SCALE GENOMIC DNA]</scope>
    <source>
        <strain evidence="10">Cailab_2021Rc</strain>
        <tissue evidence="10">Muscle</tissue>
    </source>
</reference>
<feature type="non-terminal residue" evidence="10">
    <location>
        <position position="1"/>
    </location>
</feature>
<keyword evidence="5" id="KW-0472">Membrane</keyword>
<comment type="subcellular location">
    <subcellularLocation>
        <location evidence="1">Cell membrane</location>
    </subcellularLocation>
</comment>
<evidence type="ECO:0000256" key="2">
    <source>
        <dbReference type="ARBA" id="ARBA00005961"/>
    </source>
</evidence>
<evidence type="ECO:0000313" key="11">
    <source>
        <dbReference type="Proteomes" id="UP001558652"/>
    </source>
</evidence>
<comment type="caution">
    <text evidence="10">The sequence shown here is derived from an EMBL/GenBank/DDBJ whole genome shotgun (WGS) entry which is preliminary data.</text>
</comment>
<feature type="domain" description="GDNF/GAS1" evidence="9">
    <location>
        <begin position="17"/>
        <end position="96"/>
    </location>
</feature>
<dbReference type="InterPro" id="IPR016017">
    <property type="entry name" value="GDNF/GAS1"/>
</dbReference>
<gene>
    <name evidence="10" type="ORF">AAG570_012955</name>
</gene>
<keyword evidence="4" id="KW-0732">Signal</keyword>
<dbReference type="InterPro" id="IPR037193">
    <property type="entry name" value="GDNF_alpha"/>
</dbReference>
<feature type="region of interest" description="Disordered" evidence="8">
    <location>
        <begin position="198"/>
        <end position="228"/>
    </location>
</feature>
<dbReference type="Pfam" id="PF25537">
    <property type="entry name" value="DUF7921"/>
    <property type="match status" value="1"/>
</dbReference>
<name>A0ABD0YTZ3_9HEMI</name>
<dbReference type="InterPro" id="IPR003438">
    <property type="entry name" value="GDNF_rcpt"/>
</dbReference>
<dbReference type="Pfam" id="PF25868">
    <property type="entry name" value="Fn1_3"/>
    <property type="match status" value="1"/>
</dbReference>
<evidence type="ECO:0000313" key="10">
    <source>
        <dbReference type="EMBL" id="KAL1130012.1"/>
    </source>
</evidence>
<dbReference type="PANTHER" id="PTHR10269">
    <property type="entry name" value="GDNF RECEPTOR ALPHA"/>
    <property type="match status" value="1"/>
</dbReference>
<dbReference type="GO" id="GO:0005886">
    <property type="term" value="C:plasma membrane"/>
    <property type="evidence" value="ECO:0007669"/>
    <property type="project" value="UniProtKB-SubCell"/>
</dbReference>
<dbReference type="AlphaFoldDB" id="A0ABD0YTZ3"/>
<accession>A0ABD0YTZ3</accession>
<evidence type="ECO:0000256" key="1">
    <source>
        <dbReference type="ARBA" id="ARBA00004236"/>
    </source>
</evidence>
<dbReference type="Proteomes" id="UP001558652">
    <property type="component" value="Unassembled WGS sequence"/>
</dbReference>
<evidence type="ECO:0000259" key="9">
    <source>
        <dbReference type="SMART" id="SM00907"/>
    </source>
</evidence>
<dbReference type="GO" id="GO:0007169">
    <property type="term" value="P:cell surface receptor protein tyrosine kinase signaling pathway"/>
    <property type="evidence" value="ECO:0007669"/>
    <property type="project" value="UniProtKB-ARBA"/>
</dbReference>
<evidence type="ECO:0000256" key="4">
    <source>
        <dbReference type="ARBA" id="ARBA00022729"/>
    </source>
</evidence>
<keyword evidence="7" id="KW-0325">Glycoprotein</keyword>
<comment type="similarity">
    <text evidence="2">Belongs to the GDNFR family.</text>
</comment>
<keyword evidence="11" id="KW-1185">Reference proteome</keyword>
<proteinExistence type="inferred from homology"/>
<feature type="compositionally biased region" description="Low complexity" evidence="8">
    <location>
        <begin position="246"/>
        <end position="292"/>
    </location>
</feature>
<dbReference type="EMBL" id="JBFDAA010000008">
    <property type="protein sequence ID" value="KAL1130012.1"/>
    <property type="molecule type" value="Genomic_DNA"/>
</dbReference>
<dbReference type="PANTHER" id="PTHR10269:SF12">
    <property type="entry name" value="GLIAL CELL LINE-DERIVED NEUROTROPHIC FAMILY RECEPTOR-LIKE, ISOFORM E"/>
    <property type="match status" value="1"/>
</dbReference>
<dbReference type="SUPFAM" id="SSF110035">
    <property type="entry name" value="GDNF receptor-like"/>
    <property type="match status" value="2"/>
</dbReference>
<feature type="region of interest" description="Disordered" evidence="8">
    <location>
        <begin position="246"/>
        <end position="300"/>
    </location>
</feature>
<feature type="domain" description="GDNF/GAS1" evidence="9">
    <location>
        <begin position="108"/>
        <end position="189"/>
    </location>
</feature>
<evidence type="ECO:0000256" key="8">
    <source>
        <dbReference type="SAM" id="MobiDB-lite"/>
    </source>
</evidence>
<dbReference type="InterPro" id="IPR059035">
    <property type="entry name" value="Fn1_3"/>
</dbReference>
<sequence length="553" mass="61034">SSPKPEENTTLSFQNTCHRALEGCNRHLNCKSALGAVTQYCNTTRCRRDNCMQALQAFYRTVDPLWSLEIAFCLCKKTKNMKDECLVAQELLHPVCAQQPEANIIPTCHSLAQVCNEDPSCRVGLENYEQACAVDSVTKQCAGPAHVCRSAMLGILGTVLRSNCACKGTDFSQLYECMGWQRVLWFNPCVVESQRDFHAKKTQQTSPKPNQSTGVSTPARSTQPTSYPAVTSTSVQLAPSTAHLYTTQSTTPRTSTVSAATTTVHAAPTTTTTPSTTTKTTTTLQPTTTTSERPPPTAPTRYCVVENRGQKDYISEGDGKRIYKEGEPDCSDVCQCGEGSLFSCHTICVGRHPCKTDFAFYNHKAPAYQAYRGRCLCYSGRFICMRPQPDTYELPQGVFLFLGYSEVDEALLKNVIKMAVEEAVTSLNNLLRLHVKPKTPCMLSLFSMSTENIILVAKLTESNSTLTRNIINEANPSLLQKQKEECLKPLQEISDMINAQDPIVHTHLLLSIFKMAEVEVIYPAPSSNNCISPSELNIGIVLLLSLKIFLNES</sequence>
<dbReference type="Pfam" id="PF02351">
    <property type="entry name" value="GDNF"/>
    <property type="match status" value="2"/>
</dbReference>
<evidence type="ECO:0000256" key="5">
    <source>
        <dbReference type="ARBA" id="ARBA00023136"/>
    </source>
</evidence>
<keyword evidence="3" id="KW-1003">Cell membrane</keyword>
<evidence type="ECO:0000256" key="3">
    <source>
        <dbReference type="ARBA" id="ARBA00022475"/>
    </source>
</evidence>
<dbReference type="SMART" id="SM00907">
    <property type="entry name" value="GDNF"/>
    <property type="match status" value="2"/>
</dbReference>
<evidence type="ECO:0000256" key="7">
    <source>
        <dbReference type="ARBA" id="ARBA00023180"/>
    </source>
</evidence>
<evidence type="ECO:0000256" key="6">
    <source>
        <dbReference type="ARBA" id="ARBA00023170"/>
    </source>
</evidence>
<dbReference type="InterPro" id="IPR057681">
    <property type="entry name" value="DUF7921"/>
</dbReference>
<feature type="compositionally biased region" description="Polar residues" evidence="8">
    <location>
        <begin position="202"/>
        <end position="228"/>
    </location>
</feature>
<organism evidence="10 11">
    <name type="scientific">Ranatra chinensis</name>
    <dbReference type="NCBI Taxonomy" id="642074"/>
    <lineage>
        <taxon>Eukaryota</taxon>
        <taxon>Metazoa</taxon>
        <taxon>Ecdysozoa</taxon>
        <taxon>Arthropoda</taxon>
        <taxon>Hexapoda</taxon>
        <taxon>Insecta</taxon>
        <taxon>Pterygota</taxon>
        <taxon>Neoptera</taxon>
        <taxon>Paraneoptera</taxon>
        <taxon>Hemiptera</taxon>
        <taxon>Heteroptera</taxon>
        <taxon>Panheteroptera</taxon>
        <taxon>Nepomorpha</taxon>
        <taxon>Nepidae</taxon>
        <taxon>Ranatrinae</taxon>
        <taxon>Ranatra</taxon>
    </lineage>
</organism>
<protein>
    <recommendedName>
        <fullName evidence="9">GDNF/GAS1 domain-containing protein</fullName>
    </recommendedName>
</protein>
<keyword evidence="6" id="KW-0675">Receptor</keyword>